<feature type="transmembrane region" description="Helical" evidence="1">
    <location>
        <begin position="74"/>
        <end position="97"/>
    </location>
</feature>
<sequence length="134" mass="15342">MGSEAFYATVAQVLPTLLIALTVEVGLMIRWYDRKLDELQPRVRYPYPITQETPQSEVQVWRQWQRNERVQDRWVITELAIAVVFLIGEILALGALGSHWRNAWTFFGSGASIVLLCLAVVLIPLFRINTEGKN</sequence>
<gene>
    <name evidence="2" type="ORF">Mco01_77860</name>
</gene>
<evidence type="ECO:0000313" key="3">
    <source>
        <dbReference type="Proteomes" id="UP000603904"/>
    </source>
</evidence>
<keyword evidence="3" id="KW-1185">Reference proteome</keyword>
<feature type="transmembrane region" description="Helical" evidence="1">
    <location>
        <begin position="6"/>
        <end position="32"/>
    </location>
</feature>
<keyword evidence="1" id="KW-1133">Transmembrane helix</keyword>
<organism evidence="2 3">
    <name type="scientific">Microbispora corallina</name>
    <dbReference type="NCBI Taxonomy" id="83302"/>
    <lineage>
        <taxon>Bacteria</taxon>
        <taxon>Bacillati</taxon>
        <taxon>Actinomycetota</taxon>
        <taxon>Actinomycetes</taxon>
        <taxon>Streptosporangiales</taxon>
        <taxon>Streptosporangiaceae</taxon>
        <taxon>Microbispora</taxon>
    </lineage>
</organism>
<reference evidence="2 3" key="1">
    <citation type="submission" date="2021-01" db="EMBL/GenBank/DDBJ databases">
        <title>Whole genome shotgun sequence of Microbispora corallina NBRC 16416.</title>
        <authorList>
            <person name="Komaki H."/>
            <person name="Tamura T."/>
        </authorList>
    </citation>
    <scope>NUCLEOTIDE SEQUENCE [LARGE SCALE GENOMIC DNA]</scope>
    <source>
        <strain evidence="2 3">NBRC 16416</strain>
    </source>
</reference>
<keyword evidence="1" id="KW-0812">Transmembrane</keyword>
<feature type="transmembrane region" description="Helical" evidence="1">
    <location>
        <begin position="103"/>
        <end position="126"/>
    </location>
</feature>
<dbReference type="EMBL" id="BOOC01000076">
    <property type="protein sequence ID" value="GIH44786.1"/>
    <property type="molecule type" value="Genomic_DNA"/>
</dbReference>
<protein>
    <submittedName>
        <fullName evidence="2">Uncharacterized protein</fullName>
    </submittedName>
</protein>
<proteinExistence type="predicted"/>
<dbReference type="RefSeq" id="WP_204061752.1">
    <property type="nucleotide sequence ID" value="NZ_BAAAGP010000030.1"/>
</dbReference>
<dbReference type="Proteomes" id="UP000603904">
    <property type="component" value="Unassembled WGS sequence"/>
</dbReference>
<comment type="caution">
    <text evidence="2">The sequence shown here is derived from an EMBL/GenBank/DDBJ whole genome shotgun (WGS) entry which is preliminary data.</text>
</comment>
<accession>A0ABQ4GCH2</accession>
<name>A0ABQ4GCH2_9ACTN</name>
<evidence type="ECO:0000256" key="1">
    <source>
        <dbReference type="SAM" id="Phobius"/>
    </source>
</evidence>
<evidence type="ECO:0000313" key="2">
    <source>
        <dbReference type="EMBL" id="GIH44786.1"/>
    </source>
</evidence>
<keyword evidence="1" id="KW-0472">Membrane</keyword>